<feature type="region of interest" description="Disordered" evidence="1">
    <location>
        <begin position="94"/>
        <end position="115"/>
    </location>
</feature>
<protein>
    <submittedName>
        <fullName evidence="3">Uncharacterized protein</fullName>
    </submittedName>
</protein>
<dbReference type="EMBL" id="QGGH01000004">
    <property type="protein sequence ID" value="PWJ91175.1"/>
    <property type="molecule type" value="Genomic_DNA"/>
</dbReference>
<proteinExistence type="predicted"/>
<dbReference type="AlphaFoldDB" id="A0A8E2WC66"/>
<reference evidence="3 4" key="1">
    <citation type="submission" date="2018-05" db="EMBL/GenBank/DDBJ databases">
        <title>Genomic Encyclopedia of Type Strains, Phase IV (KMG-IV): sequencing the most valuable type-strain genomes for metagenomic binning, comparative biology and taxonomic classification.</title>
        <authorList>
            <person name="Goeker M."/>
        </authorList>
    </citation>
    <scope>NUCLEOTIDE SEQUENCE [LARGE SCALE GENOMIC DNA]</scope>
    <source>
        <strain evidence="3 4">DSM 2626</strain>
    </source>
</reference>
<comment type="caution">
    <text evidence="3">The sequence shown here is derived from an EMBL/GenBank/DDBJ whole genome shotgun (WGS) entry which is preliminary data.</text>
</comment>
<keyword evidence="2" id="KW-0812">Transmembrane</keyword>
<evidence type="ECO:0000313" key="4">
    <source>
        <dbReference type="Proteomes" id="UP000245631"/>
    </source>
</evidence>
<organism evidence="3 4">
    <name type="scientific">Rhizobium loti</name>
    <name type="common">Mesorhizobium loti</name>
    <dbReference type="NCBI Taxonomy" id="381"/>
    <lineage>
        <taxon>Bacteria</taxon>
        <taxon>Pseudomonadati</taxon>
        <taxon>Pseudomonadota</taxon>
        <taxon>Alphaproteobacteria</taxon>
        <taxon>Hyphomicrobiales</taxon>
        <taxon>Phyllobacteriaceae</taxon>
        <taxon>Mesorhizobium</taxon>
    </lineage>
</organism>
<dbReference type="Proteomes" id="UP000245631">
    <property type="component" value="Unassembled WGS sequence"/>
</dbReference>
<gene>
    <name evidence="3" type="ORF">C8D77_104522</name>
</gene>
<evidence type="ECO:0000256" key="1">
    <source>
        <dbReference type="SAM" id="MobiDB-lite"/>
    </source>
</evidence>
<name>A0A8E2WC66_RHILI</name>
<keyword evidence="2" id="KW-1133">Transmembrane helix</keyword>
<evidence type="ECO:0000313" key="3">
    <source>
        <dbReference type="EMBL" id="PWJ91175.1"/>
    </source>
</evidence>
<keyword evidence="2" id="KW-0472">Membrane</keyword>
<evidence type="ECO:0000256" key="2">
    <source>
        <dbReference type="SAM" id="Phobius"/>
    </source>
</evidence>
<accession>A0A8E2WC66</accession>
<feature type="transmembrane region" description="Helical" evidence="2">
    <location>
        <begin position="12"/>
        <end position="35"/>
    </location>
</feature>
<sequence length="115" mass="12580">MPRDVADLWGVIASLNHASVMALFAHCASLTINAVKQPWERKPRAHETPNRLATVVNLDMTAHWRSTVQTYLGRITKAHILDAVREAASEEAAESLSDLKKAANGGSRPAVARRD</sequence>